<reference evidence="4 5" key="1">
    <citation type="submission" date="2019-06" db="EMBL/GenBank/DDBJ databases">
        <title>Genome sequence of Litorilinea aerophila BAA-2444.</title>
        <authorList>
            <person name="Maclea K.S."/>
            <person name="Maurais E.G."/>
            <person name="Iannazzi L.C."/>
        </authorList>
    </citation>
    <scope>NUCLEOTIDE SEQUENCE [LARGE SCALE GENOMIC DNA]</scope>
    <source>
        <strain evidence="4 5">ATCC BAA-2444</strain>
    </source>
</reference>
<dbReference type="InParanoid" id="A0A540VGI5"/>
<dbReference type="RefSeq" id="WP_141610101.1">
    <property type="nucleotide sequence ID" value="NZ_VIGC02000011.1"/>
</dbReference>
<keyword evidence="5" id="KW-1185">Reference proteome</keyword>
<evidence type="ECO:0000256" key="2">
    <source>
        <dbReference type="ARBA" id="ARBA00023277"/>
    </source>
</evidence>
<dbReference type="InterPro" id="IPR009015">
    <property type="entry name" value="Fucose_isomerase_N/cen_sf"/>
</dbReference>
<dbReference type="SUPFAM" id="SSF53743">
    <property type="entry name" value="FucI/AraA N-terminal and middle domains"/>
    <property type="match status" value="1"/>
</dbReference>
<protein>
    <submittedName>
        <fullName evidence="4">Fucose isomerase</fullName>
    </submittedName>
</protein>
<evidence type="ECO:0000313" key="5">
    <source>
        <dbReference type="Proteomes" id="UP000317371"/>
    </source>
</evidence>
<keyword evidence="2" id="KW-0119">Carbohydrate metabolism</keyword>
<proteinExistence type="predicted"/>
<gene>
    <name evidence="4" type="ORF">FKZ61_10615</name>
</gene>
<dbReference type="Pfam" id="PF02952">
    <property type="entry name" value="Fucose_iso_C"/>
    <property type="match status" value="1"/>
</dbReference>
<dbReference type="PANTHER" id="PTHR36120:SF1">
    <property type="entry name" value="L-FUCOSE ISOMERASE C-TERMINAL DOMAIN-CONTAINING PROTEIN"/>
    <property type="match status" value="1"/>
</dbReference>
<feature type="domain" description="L-fucose isomerase C-terminal" evidence="3">
    <location>
        <begin position="341"/>
        <end position="469"/>
    </location>
</feature>
<dbReference type="Proteomes" id="UP000317371">
    <property type="component" value="Unassembled WGS sequence"/>
</dbReference>
<dbReference type="OrthoDB" id="5838738at2"/>
<evidence type="ECO:0000256" key="1">
    <source>
        <dbReference type="ARBA" id="ARBA00023235"/>
    </source>
</evidence>
<keyword evidence="1 4" id="KW-0413">Isomerase</keyword>
<dbReference type="AlphaFoldDB" id="A0A540VGI5"/>
<dbReference type="InterPro" id="IPR015888">
    <property type="entry name" value="Fuc_isomerase_C"/>
</dbReference>
<name>A0A540VGI5_9CHLR</name>
<sequence length="471" mass="52083">MEPSTVTLGVIVGNRDFFPDQLVSEGRRDILQVLEEMQVQSVIVDEEMTKLGAVETWEDAKRCAALFKEHRDEIDGILVVLPNFGDEKAVADTIRLSGLRVPILVQAYPDAPDQLNVERRRDAYCGKISVCNNLYQYGFPFTLTEQHTVLPQDESFKRDLQKFVGVCRVVRGLRGARLGAVGARPNAFNTVRFSEKLLEASGISVSTIDLSEILGQAERLADDDPRVQARLESIHGYVPTPGVPEPRVVKMAKLGVVLDAWMDAYDLDATAIQCWSSLQRNYGVNVCTLMSMMSDRFMPSACEVDITGVASMYALQLASGQPSALVDWNNNYRNEPDKCVLFHCGNWAKSFFPAEITMSNAPILGTTLGVENTWGTVVGRVPAGPMSYARISTDDRHGQIKSYVGDGAFTDDPLDTFGSRAVVEVPGLQRLMHYVCKNGFEHHVAMTLGHTADILAEAFGTYLGWDVYHHP</sequence>
<accession>A0A540VGI5</accession>
<dbReference type="EMBL" id="VIGC01000011">
    <property type="protein sequence ID" value="TQE95878.1"/>
    <property type="molecule type" value="Genomic_DNA"/>
</dbReference>
<dbReference type="GO" id="GO:0008736">
    <property type="term" value="F:L-fucose isomerase activity"/>
    <property type="evidence" value="ECO:0007669"/>
    <property type="project" value="InterPro"/>
</dbReference>
<dbReference type="PANTHER" id="PTHR36120">
    <property type="entry name" value="FUCOSE ISOMERASE"/>
    <property type="match status" value="1"/>
</dbReference>
<dbReference type="CDD" id="cd00578">
    <property type="entry name" value="L-fuc_L-ara-isomerases"/>
    <property type="match status" value="1"/>
</dbReference>
<organism evidence="4 5">
    <name type="scientific">Litorilinea aerophila</name>
    <dbReference type="NCBI Taxonomy" id="1204385"/>
    <lineage>
        <taxon>Bacteria</taxon>
        <taxon>Bacillati</taxon>
        <taxon>Chloroflexota</taxon>
        <taxon>Caldilineae</taxon>
        <taxon>Caldilineales</taxon>
        <taxon>Caldilineaceae</taxon>
        <taxon>Litorilinea</taxon>
    </lineage>
</organism>
<dbReference type="GO" id="GO:0006004">
    <property type="term" value="P:fucose metabolic process"/>
    <property type="evidence" value="ECO:0007669"/>
    <property type="project" value="InterPro"/>
</dbReference>
<evidence type="ECO:0000313" key="4">
    <source>
        <dbReference type="EMBL" id="TQE95878.1"/>
    </source>
</evidence>
<evidence type="ECO:0000259" key="3">
    <source>
        <dbReference type="Pfam" id="PF02952"/>
    </source>
</evidence>
<dbReference type="GO" id="GO:0005737">
    <property type="term" value="C:cytoplasm"/>
    <property type="evidence" value="ECO:0007669"/>
    <property type="project" value="InterPro"/>
</dbReference>
<comment type="caution">
    <text evidence="4">The sequence shown here is derived from an EMBL/GenBank/DDBJ whole genome shotgun (WGS) entry which is preliminary data.</text>
</comment>